<evidence type="ECO:0000313" key="2">
    <source>
        <dbReference type="Proteomes" id="UP001143910"/>
    </source>
</evidence>
<comment type="caution">
    <text evidence="1">The sequence shown here is derived from an EMBL/GenBank/DDBJ whole genome shotgun (WGS) entry which is preliminary data.</text>
</comment>
<organism evidence="1 2">
    <name type="scientific">Zarea fungicola</name>
    <dbReference type="NCBI Taxonomy" id="93591"/>
    <lineage>
        <taxon>Eukaryota</taxon>
        <taxon>Fungi</taxon>
        <taxon>Dikarya</taxon>
        <taxon>Ascomycota</taxon>
        <taxon>Pezizomycotina</taxon>
        <taxon>Sordariomycetes</taxon>
        <taxon>Hypocreomycetidae</taxon>
        <taxon>Hypocreales</taxon>
        <taxon>Cordycipitaceae</taxon>
        <taxon>Zarea</taxon>
    </lineage>
</organism>
<proteinExistence type="predicted"/>
<keyword evidence="2" id="KW-1185">Reference proteome</keyword>
<dbReference type="Proteomes" id="UP001143910">
    <property type="component" value="Unassembled WGS sequence"/>
</dbReference>
<dbReference type="EMBL" id="JANJQO010000598">
    <property type="protein sequence ID" value="KAJ2976312.1"/>
    <property type="molecule type" value="Genomic_DNA"/>
</dbReference>
<reference evidence="1" key="1">
    <citation type="submission" date="2022-08" db="EMBL/GenBank/DDBJ databases">
        <title>Genome Sequence of Lecanicillium fungicola.</title>
        <authorList>
            <person name="Buettner E."/>
        </authorList>
    </citation>
    <scope>NUCLEOTIDE SEQUENCE</scope>
    <source>
        <strain evidence="1">Babe33</strain>
    </source>
</reference>
<name>A0ACC1NAH8_9HYPO</name>
<sequence length="625" mass="70328">MESRFQDFVSPQQVKVLDAIEELQSCGINKTIPLLQIIICGEEFSSKSSLLAALSGIPFASRSTRFPVEIVLQRAPRALADVRIIPHSSRSVEEQKKLASFSPSNIALDDACYVQNLLEKATKAMSLPTSEDAPAKDVLRICINGPQCPFLKLVDFPEFSSSDLAASSSNEAIIQNMAHGYVKDHPSIILEVISKGREDMLQNGVNNGQAKIDFELNTSGVIKKPEKFCAAPSRKSRYFKMTKDELEKSFLDWHIVYTDSSTAGKSGSQNQNEDSEAKYFHRSTLACLTPSRFDKGLSRLISGIQAISSQQMKLTLRPMINELAEDQDFCKAVADSANGQYNLAVPAENNSKTRIREICGRLGRRYGRRMEQHGRLHRIWTKNPYTTPKYGQEKEIQHKEYLAKTQKRIESRQVRSLPDAEVSDIVVELFREESSLWEGLTQDYITSLSVHILFALKSHLDKSIISASRKAIMDRFVQPQLEKLKSDMRARLAELLRSIREGPAISFGSTFQTQISKVKTDRASRSSSDTCKRIAIDTVSILDAFYKVSLARFIDNVAVQVVEDTLIRHLPTIFSIDDVLDLSEDSYAELVGESHEDFKLRKSLKRKISAIKRSKTTFEELIKEA</sequence>
<accession>A0ACC1NAH8</accession>
<protein>
    <submittedName>
        <fullName evidence="1">Uncharacterized protein</fullName>
    </submittedName>
</protein>
<evidence type="ECO:0000313" key="1">
    <source>
        <dbReference type="EMBL" id="KAJ2976312.1"/>
    </source>
</evidence>
<gene>
    <name evidence="1" type="ORF">NQ176_g5027</name>
</gene>